<gene>
    <name evidence="1" type="ORF">L3Q82_004005</name>
</gene>
<dbReference type="EMBL" id="CM041532">
    <property type="protein sequence ID" value="KAI3375706.1"/>
    <property type="molecule type" value="Genomic_DNA"/>
</dbReference>
<reference evidence="1" key="1">
    <citation type="submission" date="2022-04" db="EMBL/GenBank/DDBJ databases">
        <title>Jade perch genome.</title>
        <authorList>
            <person name="Chao B."/>
        </authorList>
    </citation>
    <scope>NUCLEOTIDE SEQUENCE</scope>
    <source>
        <strain evidence="1">CB-2022</strain>
    </source>
</reference>
<accession>A0ACB8X6W2</accession>
<evidence type="ECO:0000313" key="1">
    <source>
        <dbReference type="EMBL" id="KAI3375706.1"/>
    </source>
</evidence>
<evidence type="ECO:0000313" key="2">
    <source>
        <dbReference type="Proteomes" id="UP000831701"/>
    </source>
</evidence>
<dbReference type="Proteomes" id="UP000831701">
    <property type="component" value="Chromosome 2"/>
</dbReference>
<protein>
    <submittedName>
        <fullName evidence="1">Uncharacterized protein</fullName>
    </submittedName>
</protein>
<proteinExistence type="predicted"/>
<keyword evidence="2" id="KW-1185">Reference proteome</keyword>
<sequence length="71" mass="8156">MGEPYQHPVFFEFPSLDGEKAKGIKRYFDIRRKSGGGDCGSVTHVRDQVYSIAFKEQEVVLSLFIVTFHLF</sequence>
<organism evidence="1 2">
    <name type="scientific">Scortum barcoo</name>
    <name type="common">barcoo grunter</name>
    <dbReference type="NCBI Taxonomy" id="214431"/>
    <lineage>
        <taxon>Eukaryota</taxon>
        <taxon>Metazoa</taxon>
        <taxon>Chordata</taxon>
        <taxon>Craniata</taxon>
        <taxon>Vertebrata</taxon>
        <taxon>Euteleostomi</taxon>
        <taxon>Actinopterygii</taxon>
        <taxon>Neopterygii</taxon>
        <taxon>Teleostei</taxon>
        <taxon>Neoteleostei</taxon>
        <taxon>Acanthomorphata</taxon>
        <taxon>Eupercaria</taxon>
        <taxon>Centrarchiformes</taxon>
        <taxon>Terapontoidei</taxon>
        <taxon>Terapontidae</taxon>
        <taxon>Scortum</taxon>
    </lineage>
</organism>
<comment type="caution">
    <text evidence="1">The sequence shown here is derived from an EMBL/GenBank/DDBJ whole genome shotgun (WGS) entry which is preliminary data.</text>
</comment>
<name>A0ACB8X6W2_9TELE</name>